<reference evidence="2 3" key="1">
    <citation type="submission" date="2014-04" db="EMBL/GenBank/DDBJ databases">
        <authorList>
            <consortium name="DOE Joint Genome Institute"/>
            <person name="Kuo A."/>
            <person name="Girlanda M."/>
            <person name="Perotto S."/>
            <person name="Kohler A."/>
            <person name="Nagy L.G."/>
            <person name="Floudas D."/>
            <person name="Copeland A."/>
            <person name="Barry K.W."/>
            <person name="Cichocki N."/>
            <person name="Veneault-Fourrey C."/>
            <person name="LaButti K."/>
            <person name="Lindquist E.A."/>
            <person name="Lipzen A."/>
            <person name="Lundell T."/>
            <person name="Morin E."/>
            <person name="Murat C."/>
            <person name="Sun H."/>
            <person name="Tunlid A."/>
            <person name="Henrissat B."/>
            <person name="Grigoriev I.V."/>
            <person name="Hibbett D.S."/>
            <person name="Martin F."/>
            <person name="Nordberg H.P."/>
            <person name="Cantor M.N."/>
            <person name="Hua S.X."/>
        </authorList>
    </citation>
    <scope>NUCLEOTIDE SEQUENCE [LARGE SCALE GENOMIC DNA]</scope>
    <source>
        <strain evidence="2 3">MUT 4182</strain>
    </source>
</reference>
<protein>
    <submittedName>
        <fullName evidence="2">Uncharacterized protein</fullName>
    </submittedName>
</protein>
<gene>
    <name evidence="2" type="ORF">M407DRAFT_19689</name>
</gene>
<sequence length="270" mass="29864">MTIILDTIGVGRASREVEFVKELDDPWTQLDPSKDPSIGNYWENAKKKKEVLHPLSSAAGASTVVPSQNTQIPVWVGVNYLDKPGNPPGLGTSHKRELVFPAIFARFSFANLVAYGLAHPMKPAVQTTTPHNPIKVQVMDTLYLRSLTQPARWKPIVLHNELTLQGYLDSKSQPEVRFISSKVRFILVSSKTLERTYNLDSGSERREMTKSLDQAWLGSDPPLGTPSSSESSASSSDGTQSFPGSRPNWEYPPRTCIVVVGRRAFDTLCP</sequence>
<feature type="compositionally biased region" description="Low complexity" evidence="1">
    <location>
        <begin position="227"/>
        <end position="236"/>
    </location>
</feature>
<evidence type="ECO:0000256" key="1">
    <source>
        <dbReference type="SAM" id="MobiDB-lite"/>
    </source>
</evidence>
<dbReference type="HOGENOM" id="CLU_931240_0_0_1"/>
<dbReference type="AlphaFoldDB" id="A0A0C3MC45"/>
<evidence type="ECO:0000313" key="3">
    <source>
        <dbReference type="Proteomes" id="UP000054248"/>
    </source>
</evidence>
<feature type="region of interest" description="Disordered" evidence="1">
    <location>
        <begin position="215"/>
        <end position="248"/>
    </location>
</feature>
<evidence type="ECO:0000313" key="2">
    <source>
        <dbReference type="EMBL" id="KIO31312.1"/>
    </source>
</evidence>
<dbReference type="EMBL" id="KN822964">
    <property type="protein sequence ID" value="KIO31312.1"/>
    <property type="molecule type" value="Genomic_DNA"/>
</dbReference>
<dbReference type="Proteomes" id="UP000054248">
    <property type="component" value="Unassembled WGS sequence"/>
</dbReference>
<reference evidence="3" key="2">
    <citation type="submission" date="2015-01" db="EMBL/GenBank/DDBJ databases">
        <title>Evolutionary Origins and Diversification of the Mycorrhizal Mutualists.</title>
        <authorList>
            <consortium name="DOE Joint Genome Institute"/>
            <consortium name="Mycorrhizal Genomics Consortium"/>
            <person name="Kohler A."/>
            <person name="Kuo A."/>
            <person name="Nagy L.G."/>
            <person name="Floudas D."/>
            <person name="Copeland A."/>
            <person name="Barry K.W."/>
            <person name="Cichocki N."/>
            <person name="Veneault-Fourrey C."/>
            <person name="LaButti K."/>
            <person name="Lindquist E.A."/>
            <person name="Lipzen A."/>
            <person name="Lundell T."/>
            <person name="Morin E."/>
            <person name="Murat C."/>
            <person name="Riley R."/>
            <person name="Ohm R."/>
            <person name="Sun H."/>
            <person name="Tunlid A."/>
            <person name="Henrissat B."/>
            <person name="Grigoriev I.V."/>
            <person name="Hibbett D.S."/>
            <person name="Martin F."/>
        </authorList>
    </citation>
    <scope>NUCLEOTIDE SEQUENCE [LARGE SCALE GENOMIC DNA]</scope>
    <source>
        <strain evidence="3">MUT 4182</strain>
    </source>
</reference>
<organism evidence="2 3">
    <name type="scientific">Tulasnella calospora MUT 4182</name>
    <dbReference type="NCBI Taxonomy" id="1051891"/>
    <lineage>
        <taxon>Eukaryota</taxon>
        <taxon>Fungi</taxon>
        <taxon>Dikarya</taxon>
        <taxon>Basidiomycota</taxon>
        <taxon>Agaricomycotina</taxon>
        <taxon>Agaricomycetes</taxon>
        <taxon>Cantharellales</taxon>
        <taxon>Tulasnellaceae</taxon>
        <taxon>Tulasnella</taxon>
    </lineage>
</organism>
<accession>A0A0C3MC45</accession>
<keyword evidence="3" id="KW-1185">Reference proteome</keyword>
<name>A0A0C3MC45_9AGAM</name>
<proteinExistence type="predicted"/>